<reference evidence="1 2" key="1">
    <citation type="submission" date="2016-10" db="EMBL/GenBank/DDBJ databases">
        <authorList>
            <person name="de Groot N.N."/>
        </authorList>
    </citation>
    <scope>NUCLEOTIDE SEQUENCE [LARGE SCALE GENOMIC DNA]</scope>
    <source>
        <strain evidence="1 2">DSM 12130</strain>
    </source>
</reference>
<organism evidence="1 2">
    <name type="scientific">Desulforhopalus singaporensis</name>
    <dbReference type="NCBI Taxonomy" id="91360"/>
    <lineage>
        <taxon>Bacteria</taxon>
        <taxon>Pseudomonadati</taxon>
        <taxon>Thermodesulfobacteriota</taxon>
        <taxon>Desulfobulbia</taxon>
        <taxon>Desulfobulbales</taxon>
        <taxon>Desulfocapsaceae</taxon>
        <taxon>Desulforhopalus</taxon>
    </lineage>
</organism>
<dbReference type="AlphaFoldDB" id="A0A1H0MGM2"/>
<dbReference type="Proteomes" id="UP000199073">
    <property type="component" value="Unassembled WGS sequence"/>
</dbReference>
<sequence>MPYKLFTLTVFLILLIVLPLFSIADKSRNDNVSIKELTATTSETHLLLFGTLGDGITEEMVEVLHSGIPLKFTFHVELLKTDGQRPNEKIIDYSFEHRMVFDTLKESYQVTLEENNNRIQSFSSFVEAQNVMNEINGAEVVALSQLVPDNVYKLTVKAKLFEKTLPLSLQAVLPFLSWGNIETSANTIEFKY</sequence>
<dbReference type="EMBL" id="FNJI01000006">
    <property type="protein sequence ID" value="SDO79588.1"/>
    <property type="molecule type" value="Genomic_DNA"/>
</dbReference>
<dbReference type="InterPro" id="IPR025500">
    <property type="entry name" value="DUF4390"/>
</dbReference>
<dbReference type="Pfam" id="PF14334">
    <property type="entry name" value="DUF4390"/>
    <property type="match status" value="1"/>
</dbReference>
<gene>
    <name evidence="1" type="ORF">SAMN05660330_01043</name>
</gene>
<evidence type="ECO:0000313" key="1">
    <source>
        <dbReference type="EMBL" id="SDO79588.1"/>
    </source>
</evidence>
<dbReference type="RefSeq" id="WP_092220490.1">
    <property type="nucleotide sequence ID" value="NZ_FNJI01000006.1"/>
</dbReference>
<name>A0A1H0MGM2_9BACT</name>
<dbReference type="STRING" id="91360.SAMN05660330_01043"/>
<protein>
    <recommendedName>
        <fullName evidence="3">DUF4390 domain-containing protein</fullName>
    </recommendedName>
</protein>
<evidence type="ECO:0008006" key="3">
    <source>
        <dbReference type="Google" id="ProtNLM"/>
    </source>
</evidence>
<evidence type="ECO:0000313" key="2">
    <source>
        <dbReference type="Proteomes" id="UP000199073"/>
    </source>
</evidence>
<proteinExistence type="predicted"/>
<dbReference type="OrthoDB" id="5431158at2"/>
<keyword evidence="2" id="KW-1185">Reference proteome</keyword>
<accession>A0A1H0MGM2</accession>